<dbReference type="RefSeq" id="WP_015902705.1">
    <property type="nucleotide sequence ID" value="NC_012115.1"/>
</dbReference>
<protein>
    <submittedName>
        <fullName evidence="1">Uncharacterized protein</fullName>
    </submittedName>
</protein>
<gene>
    <name evidence="1" type="ordered locus">NAMH_0485</name>
</gene>
<accession>B9L8E5</accession>
<evidence type="ECO:0000313" key="2">
    <source>
        <dbReference type="Proteomes" id="UP000000448"/>
    </source>
</evidence>
<dbReference type="AlphaFoldDB" id="B9L8E5"/>
<name>B9L8E5_NAUPA</name>
<dbReference type="Proteomes" id="UP000000448">
    <property type="component" value="Chromosome"/>
</dbReference>
<dbReference type="OrthoDB" id="5361883at2"/>
<evidence type="ECO:0000313" key="1">
    <source>
        <dbReference type="EMBL" id="ACM93653.1"/>
    </source>
</evidence>
<sequence length="96" mass="11248">MQYKVICDSPLLQYTLEYFLKDNLSSNGIVITDNPEIDGILIGKDIKKPFTKTTLFMELEKKQPVKETTLEEKLDKAFEQFRKELLEILKDYDGKK</sequence>
<dbReference type="KEGG" id="nam:NAMH_0485"/>
<dbReference type="HOGENOM" id="CLU_2356805_0_0_7"/>
<dbReference type="EMBL" id="CP001279">
    <property type="protein sequence ID" value="ACM93653.1"/>
    <property type="molecule type" value="Genomic_DNA"/>
</dbReference>
<organism evidence="1 2">
    <name type="scientific">Nautilia profundicola (strain ATCC BAA-1463 / DSM 18972 / AmH)</name>
    <dbReference type="NCBI Taxonomy" id="598659"/>
    <lineage>
        <taxon>Bacteria</taxon>
        <taxon>Pseudomonadati</taxon>
        <taxon>Campylobacterota</taxon>
        <taxon>Epsilonproteobacteria</taxon>
        <taxon>Nautiliales</taxon>
        <taxon>Nautiliaceae</taxon>
        <taxon>Nautilia</taxon>
    </lineage>
</organism>
<dbReference type="STRING" id="598659.NAMH_0485"/>
<proteinExistence type="predicted"/>
<keyword evidence="2" id="KW-1185">Reference proteome</keyword>
<reference evidence="1 2" key="1">
    <citation type="journal article" date="2009" name="PLoS Genet.">
        <title>Adaptations to submarine hydrothermal environments exemplified by the genome of Nautilia profundicola.</title>
        <authorList>
            <person name="Campbell B.J."/>
            <person name="Smith J.L."/>
            <person name="Hanson T.E."/>
            <person name="Klotz M.G."/>
            <person name="Stein L.Y."/>
            <person name="Lee C.K."/>
            <person name="Wu D."/>
            <person name="Robinson J.M."/>
            <person name="Khouri H.M."/>
            <person name="Eisen J.A."/>
            <person name="Cary S.C."/>
        </authorList>
    </citation>
    <scope>NUCLEOTIDE SEQUENCE [LARGE SCALE GENOMIC DNA]</scope>
    <source>
        <strain evidence="2">ATCC BAA-1463 / DSM 18972 / AmH</strain>
    </source>
</reference>